<dbReference type="EMBL" id="AP024426">
    <property type="protein sequence ID" value="BCR96472.1"/>
    <property type="molecule type" value="Genomic_DNA"/>
</dbReference>
<dbReference type="AlphaFoldDB" id="A0A7R7W4Z5"/>
<proteinExistence type="predicted"/>
<evidence type="ECO:0000256" key="1">
    <source>
        <dbReference type="SAM" id="MobiDB-lite"/>
    </source>
</evidence>
<evidence type="ECO:0000313" key="3">
    <source>
        <dbReference type="Proteomes" id="UP000661280"/>
    </source>
</evidence>
<organism evidence="2 3">
    <name type="scientific">Aspergillus kawachii</name>
    <name type="common">White koji mold</name>
    <name type="synonym">Aspergillus awamori var. kawachi</name>
    <dbReference type="NCBI Taxonomy" id="1069201"/>
    <lineage>
        <taxon>Eukaryota</taxon>
        <taxon>Fungi</taxon>
        <taxon>Dikarya</taxon>
        <taxon>Ascomycota</taxon>
        <taxon>Pezizomycotina</taxon>
        <taxon>Eurotiomycetes</taxon>
        <taxon>Eurotiomycetidae</taxon>
        <taxon>Eurotiales</taxon>
        <taxon>Aspergillaceae</taxon>
        <taxon>Aspergillus</taxon>
        <taxon>Aspergillus subgen. Circumdati</taxon>
    </lineage>
</organism>
<dbReference type="RefSeq" id="XP_041540238.1">
    <property type="nucleotide sequence ID" value="XM_041686233.1"/>
</dbReference>
<protein>
    <submittedName>
        <fullName evidence="2">Uncharacterized protein</fullName>
    </submittedName>
</protein>
<dbReference type="Proteomes" id="UP000661280">
    <property type="component" value="Chromosome 2"/>
</dbReference>
<sequence length="128" mass="14367">MVWIDKTEQTKDDASGKWGASQPASQPTGPHPPSLSLDSQASYLTIFFLPSRVPREKIQSDDVPYLVEQYPFKIATTNDDEWMGMARWLLLPRYLQVSSCGWQTACFPGASELVCVCVSDTNRGYMID</sequence>
<reference evidence="2" key="2">
    <citation type="submission" date="2021-02" db="EMBL/GenBank/DDBJ databases">
        <title>Aspergillus luchuensis mut. kawachii IFO 4304 genome sequence.</title>
        <authorList>
            <person name="Mori K."/>
            <person name="Kadooka C."/>
            <person name="Goto M."/>
            <person name="Futagami T."/>
        </authorList>
    </citation>
    <scope>NUCLEOTIDE SEQUENCE</scope>
    <source>
        <strain evidence="2">IFO 4308</strain>
    </source>
</reference>
<dbReference type="KEGG" id="aluc:AKAW2_21412A"/>
<name>A0A7R7W4Z5_ASPKA</name>
<dbReference type="GeneID" id="64957797"/>
<gene>
    <name evidence="2" type="ORF">AKAW2_21412A</name>
</gene>
<feature type="compositionally biased region" description="Basic and acidic residues" evidence="1">
    <location>
        <begin position="1"/>
        <end position="15"/>
    </location>
</feature>
<evidence type="ECO:0000313" key="2">
    <source>
        <dbReference type="EMBL" id="BCR96472.1"/>
    </source>
</evidence>
<feature type="region of interest" description="Disordered" evidence="1">
    <location>
        <begin position="1"/>
        <end position="36"/>
    </location>
</feature>
<accession>A0A7R7W4Z5</accession>
<keyword evidence="3" id="KW-1185">Reference proteome</keyword>
<reference evidence="2" key="1">
    <citation type="submission" date="2021-01" db="EMBL/GenBank/DDBJ databases">
        <authorList>
            <consortium name="Aspergillus luchuensis mut. kawachii IFO 4304 genome sequencing consortium"/>
            <person name="Kazuki M."/>
            <person name="Futagami T."/>
        </authorList>
    </citation>
    <scope>NUCLEOTIDE SEQUENCE</scope>
    <source>
        <strain evidence="2">IFO 4308</strain>
    </source>
</reference>